<comment type="subcellular location">
    <subcellularLocation>
        <location evidence="1 13">Membrane</location>
        <topology evidence="1 13">Multi-pass membrane protein</topology>
    </subcellularLocation>
</comment>
<feature type="transmembrane region" description="Helical" evidence="14">
    <location>
        <begin position="196"/>
        <end position="218"/>
    </location>
</feature>
<evidence type="ECO:0000256" key="10">
    <source>
        <dbReference type="ARBA" id="ARBA00023224"/>
    </source>
</evidence>
<dbReference type="InterPro" id="IPR007960">
    <property type="entry name" value="TAS2R"/>
</dbReference>
<feature type="transmembrane region" description="Helical" evidence="14">
    <location>
        <begin position="58"/>
        <end position="80"/>
    </location>
</feature>
<keyword evidence="8 13" id="KW-0472">Membrane</keyword>
<evidence type="ECO:0000313" key="16">
    <source>
        <dbReference type="Proteomes" id="UP000694385"/>
    </source>
</evidence>
<dbReference type="Pfam" id="PF05296">
    <property type="entry name" value="TAS2R"/>
    <property type="match status" value="1"/>
</dbReference>
<gene>
    <name evidence="15" type="primary">Tas2r40</name>
</gene>
<dbReference type="GO" id="GO:0004930">
    <property type="term" value="F:G protein-coupled receptor activity"/>
    <property type="evidence" value="ECO:0007669"/>
    <property type="project" value="UniProtKB-KW"/>
</dbReference>
<dbReference type="Proteomes" id="UP000694385">
    <property type="component" value="Unassembled WGS sequence"/>
</dbReference>
<evidence type="ECO:0000256" key="7">
    <source>
        <dbReference type="ARBA" id="ARBA00023040"/>
    </source>
</evidence>
<keyword evidence="3 13" id="KW-0919">Taste</keyword>
<name>A0A8C5KXZ4_JACJA</name>
<evidence type="ECO:0000256" key="14">
    <source>
        <dbReference type="SAM" id="Phobius"/>
    </source>
</evidence>
<evidence type="ECO:0000256" key="11">
    <source>
        <dbReference type="ARBA" id="ARBA00025304"/>
    </source>
</evidence>
<keyword evidence="4 13" id="KW-0716">Sensory transduction</keyword>
<comment type="similarity">
    <text evidence="2 12">Belongs to the G-protein coupled receptor T2R family.</text>
</comment>
<keyword evidence="16" id="KW-1185">Reference proteome</keyword>
<reference evidence="15" key="2">
    <citation type="submission" date="2025-09" db="UniProtKB">
        <authorList>
            <consortium name="Ensembl"/>
        </authorList>
    </citation>
    <scope>IDENTIFICATION</scope>
</reference>
<feature type="transmembrane region" description="Helical" evidence="14">
    <location>
        <begin position="283"/>
        <end position="303"/>
    </location>
</feature>
<evidence type="ECO:0000313" key="15">
    <source>
        <dbReference type="Ensembl" id="ENSJJAP00000015196.1"/>
    </source>
</evidence>
<dbReference type="Gene3D" id="1.20.1070.10">
    <property type="entry name" value="Rhodopsin 7-helix transmembrane proteins"/>
    <property type="match status" value="1"/>
</dbReference>
<evidence type="ECO:0000256" key="13">
    <source>
        <dbReference type="RuleBase" id="RU004424"/>
    </source>
</evidence>
<keyword evidence="5 13" id="KW-0812">Transmembrane</keyword>
<dbReference type="PANTHER" id="PTHR11394">
    <property type="entry name" value="TASTE RECEPTOR TYPE 2"/>
    <property type="match status" value="1"/>
</dbReference>
<evidence type="ECO:0000256" key="1">
    <source>
        <dbReference type="ARBA" id="ARBA00004141"/>
    </source>
</evidence>
<accession>A0A8C5KXZ4</accession>
<feature type="transmembrane region" description="Helical" evidence="14">
    <location>
        <begin position="253"/>
        <end position="277"/>
    </location>
</feature>
<dbReference type="SUPFAM" id="SSF81321">
    <property type="entry name" value="Family A G protein-coupled receptor-like"/>
    <property type="match status" value="1"/>
</dbReference>
<sequence>MAIIISGASDKDASGFKILVNLVVSTIICILGTIGNGFITFILGAEWVRNRRLPSSDYLMWMLSLSRLLLQIWLMLDTIYSHLFRVIYNQKLVYLSFNVTTVFLNYCNLWFASWLKVFYCLKIVNITHPLFLMMKRKMIGLVPQLLCLSVLFSLMLSSGFFQDIFNAYVNSSIPIPSSNSTEEKYICETNLVSFAYLYYTGLFIPLIMFVMAATLLIVSLKKHTSHMKTSATGSRDASMEAHLGAIKSTSYSLIFYIINAAAVFISMSGMFDIYSLWNSLCNLIITGYLAGESVHLILTNPGLIRAWKRFQHQVHVYLKGK</sequence>
<evidence type="ECO:0000256" key="8">
    <source>
        <dbReference type="ARBA" id="ARBA00023136"/>
    </source>
</evidence>
<dbReference type="PANTHER" id="PTHR11394:SF47">
    <property type="entry name" value="TASTE RECEPTOR TYPE 2 MEMBER 40"/>
    <property type="match status" value="1"/>
</dbReference>
<evidence type="ECO:0000256" key="9">
    <source>
        <dbReference type="ARBA" id="ARBA00023170"/>
    </source>
</evidence>
<reference evidence="15" key="1">
    <citation type="submission" date="2025-08" db="UniProtKB">
        <authorList>
            <consortium name="Ensembl"/>
        </authorList>
    </citation>
    <scope>IDENTIFICATION</scope>
</reference>
<evidence type="ECO:0000256" key="3">
    <source>
        <dbReference type="ARBA" id="ARBA00022480"/>
    </source>
</evidence>
<keyword evidence="6 14" id="KW-1133">Transmembrane helix</keyword>
<keyword evidence="7 13" id="KW-0297">G-protein coupled receptor</keyword>
<keyword evidence="10 13" id="KW-0807">Transducer</keyword>
<evidence type="ECO:0000256" key="12">
    <source>
        <dbReference type="RuleBase" id="RU004423"/>
    </source>
</evidence>
<dbReference type="AlphaFoldDB" id="A0A8C5KXZ4"/>
<dbReference type="GeneTree" id="ENSGT01150000286961"/>
<dbReference type="FunFam" id="1.20.1070.10:FF:000055">
    <property type="entry name" value="Taste receptor type 2"/>
    <property type="match status" value="1"/>
</dbReference>
<feature type="transmembrane region" description="Helical" evidence="14">
    <location>
        <begin position="18"/>
        <end position="43"/>
    </location>
</feature>
<feature type="transmembrane region" description="Helical" evidence="14">
    <location>
        <begin position="92"/>
        <end position="111"/>
    </location>
</feature>
<evidence type="ECO:0000256" key="6">
    <source>
        <dbReference type="ARBA" id="ARBA00022989"/>
    </source>
</evidence>
<evidence type="ECO:0000256" key="5">
    <source>
        <dbReference type="ARBA" id="ARBA00022692"/>
    </source>
</evidence>
<organism evidence="15 16">
    <name type="scientific">Jaculus jaculus</name>
    <name type="common">Lesser Egyptian jerboa</name>
    <dbReference type="NCBI Taxonomy" id="51337"/>
    <lineage>
        <taxon>Eukaryota</taxon>
        <taxon>Metazoa</taxon>
        <taxon>Chordata</taxon>
        <taxon>Craniata</taxon>
        <taxon>Vertebrata</taxon>
        <taxon>Euteleostomi</taxon>
        <taxon>Mammalia</taxon>
        <taxon>Eutheria</taxon>
        <taxon>Euarchontoglires</taxon>
        <taxon>Glires</taxon>
        <taxon>Rodentia</taxon>
        <taxon>Myomorpha</taxon>
        <taxon>Dipodoidea</taxon>
        <taxon>Dipodidae</taxon>
        <taxon>Dipodinae</taxon>
        <taxon>Jaculus</taxon>
    </lineage>
</organism>
<proteinExistence type="inferred from homology"/>
<keyword evidence="9 13" id="KW-0675">Receptor</keyword>
<protein>
    <recommendedName>
        <fullName evidence="13">Taste receptor type 2</fullName>
    </recommendedName>
</protein>
<feature type="transmembrane region" description="Helical" evidence="14">
    <location>
        <begin position="141"/>
        <end position="161"/>
    </location>
</feature>
<dbReference type="OMA" id="NFTHPLF"/>
<dbReference type="GO" id="GO:0016020">
    <property type="term" value="C:membrane"/>
    <property type="evidence" value="ECO:0007669"/>
    <property type="project" value="UniProtKB-SubCell"/>
</dbReference>
<evidence type="ECO:0000256" key="2">
    <source>
        <dbReference type="ARBA" id="ARBA00007376"/>
    </source>
</evidence>
<comment type="function">
    <text evidence="11">Gustducin-coupled receptor implicated in the perception of bitter compounds in the oral cavity and the gastrointestinal tract. Signals through PLCB2 and the calcium-regulated cation channel TRPM5.</text>
</comment>
<dbReference type="GO" id="GO:0033038">
    <property type="term" value="F:bitter taste receptor activity"/>
    <property type="evidence" value="ECO:0007669"/>
    <property type="project" value="Ensembl"/>
</dbReference>
<dbReference type="Ensembl" id="ENSJJAT00000021700.1">
    <property type="protein sequence ID" value="ENSJJAP00000015196.1"/>
    <property type="gene ID" value="ENSJJAG00000017432.1"/>
</dbReference>
<evidence type="ECO:0000256" key="4">
    <source>
        <dbReference type="ARBA" id="ARBA00022606"/>
    </source>
</evidence>